<protein>
    <submittedName>
        <fullName evidence="2">Rhythmically expressed gene 2 protein-like</fullName>
    </submittedName>
</protein>
<dbReference type="AlphaFoldDB" id="A0A9J7ER47"/>
<dbReference type="InterPro" id="IPR036412">
    <property type="entry name" value="HAD-like_sf"/>
</dbReference>
<dbReference type="InterPro" id="IPR006439">
    <property type="entry name" value="HAD-SF_hydro_IA"/>
</dbReference>
<dbReference type="SFLD" id="SFLDS00003">
    <property type="entry name" value="Haloacid_Dehalogenase"/>
    <property type="match status" value="1"/>
</dbReference>
<accession>A0A9J7ER47</accession>
<dbReference type="SUPFAM" id="SSF56784">
    <property type="entry name" value="HAD-like"/>
    <property type="match status" value="1"/>
</dbReference>
<gene>
    <name evidence="2" type="primary">LOC111361124</name>
</gene>
<dbReference type="Proteomes" id="UP000301870">
    <property type="component" value="Chromosome Z"/>
</dbReference>
<dbReference type="NCBIfam" id="TIGR02252">
    <property type="entry name" value="DREG-2"/>
    <property type="match status" value="1"/>
</dbReference>
<dbReference type="RefSeq" id="XP_022833271.1">
    <property type="nucleotide sequence ID" value="XM_022977503.1"/>
</dbReference>
<dbReference type="CDD" id="cd16415">
    <property type="entry name" value="HAD_dREG-2_like"/>
    <property type="match status" value="1"/>
</dbReference>
<dbReference type="GO" id="GO:0005634">
    <property type="term" value="C:nucleus"/>
    <property type="evidence" value="ECO:0007669"/>
    <property type="project" value="TreeGrafter"/>
</dbReference>
<proteinExistence type="predicted"/>
<dbReference type="OrthoDB" id="444127at2759"/>
<sequence>MSLRGIKLVTFDVTNTLLQFKVPAWQYYAIVAQDYGFKGSEDQVKAKFIKSFQIMREKHPNFGRKSIEWEEWWTQVVSMTLKDYLPCETNVNTVARQLIEEFKTQKCWQCASGGEKLLHHFKKLGIRVGVISNFDPRLNDILSNVCLKKHLDFIVTSYEIGYSKPDKRIFKSAIEKCKVPITPSEALHIGDDIVKDYQGARAAGWHALLVNPDLEDEAPEPQQEHVFKSLEELSTAVGEMNLKL</sequence>
<dbReference type="PRINTS" id="PR00413">
    <property type="entry name" value="HADHALOGNASE"/>
</dbReference>
<dbReference type="InterPro" id="IPR051828">
    <property type="entry name" value="HAD-like_hydrolase_domain"/>
</dbReference>
<dbReference type="SFLD" id="SFLDG01129">
    <property type="entry name" value="C1.5:_HAD__Beta-PGM__Phosphata"/>
    <property type="match status" value="1"/>
</dbReference>
<dbReference type="Gene3D" id="3.40.50.1000">
    <property type="entry name" value="HAD superfamily/HAD-like"/>
    <property type="match status" value="1"/>
</dbReference>
<evidence type="ECO:0000313" key="2">
    <source>
        <dbReference type="RefSeq" id="XP_022833271.1"/>
    </source>
</evidence>
<organism evidence="1 2">
    <name type="scientific">Spodoptera litura</name>
    <name type="common">Asian cotton leafworm</name>
    <dbReference type="NCBI Taxonomy" id="69820"/>
    <lineage>
        <taxon>Eukaryota</taxon>
        <taxon>Metazoa</taxon>
        <taxon>Ecdysozoa</taxon>
        <taxon>Arthropoda</taxon>
        <taxon>Hexapoda</taxon>
        <taxon>Insecta</taxon>
        <taxon>Pterygota</taxon>
        <taxon>Neoptera</taxon>
        <taxon>Endopterygota</taxon>
        <taxon>Lepidoptera</taxon>
        <taxon>Glossata</taxon>
        <taxon>Ditrysia</taxon>
        <taxon>Noctuoidea</taxon>
        <taxon>Noctuidae</taxon>
        <taxon>Amphipyrinae</taxon>
        <taxon>Spodoptera</taxon>
    </lineage>
</organism>
<dbReference type="PANTHER" id="PTHR46191:SF2">
    <property type="entry name" value="HALOACID DEHALOGENASE-LIKE HYDROLASE DOMAIN-CONTAINING PROTEIN 3"/>
    <property type="match status" value="1"/>
</dbReference>
<keyword evidence="1" id="KW-1185">Reference proteome</keyword>
<dbReference type="GeneID" id="111361124"/>
<dbReference type="PANTHER" id="PTHR46191">
    <property type="match status" value="1"/>
</dbReference>
<dbReference type="NCBIfam" id="TIGR01549">
    <property type="entry name" value="HAD-SF-IA-v1"/>
    <property type="match status" value="1"/>
</dbReference>
<dbReference type="InterPro" id="IPR011949">
    <property type="entry name" value="HAD-SF_hydro_IA_REG-2-like"/>
</dbReference>
<dbReference type="InterPro" id="IPR044924">
    <property type="entry name" value="HAD-SF_hydro_IA_REG-2-like_cap"/>
</dbReference>
<dbReference type="KEGG" id="sliu:111361124"/>
<dbReference type="InterPro" id="IPR023214">
    <property type="entry name" value="HAD_sf"/>
</dbReference>
<name>A0A9J7ER47_SPOLT</name>
<reference evidence="2" key="1">
    <citation type="submission" date="2025-08" db="UniProtKB">
        <authorList>
            <consortium name="RefSeq"/>
        </authorList>
    </citation>
    <scope>IDENTIFICATION</scope>
    <source>
        <strain evidence="2">Ishihara</strain>
        <tissue evidence="2">Whole body</tissue>
    </source>
</reference>
<evidence type="ECO:0000313" key="1">
    <source>
        <dbReference type="Proteomes" id="UP000301870"/>
    </source>
</evidence>
<dbReference type="Gene3D" id="1.10.150.720">
    <property type="entry name" value="Haloacid dehalogenase-like hydrolase"/>
    <property type="match status" value="1"/>
</dbReference>
<dbReference type="Pfam" id="PF00702">
    <property type="entry name" value="Hydrolase"/>
    <property type="match status" value="1"/>
</dbReference>